<feature type="region of interest" description="Disordered" evidence="1">
    <location>
        <begin position="33"/>
        <end position="63"/>
    </location>
</feature>
<feature type="region of interest" description="Disordered" evidence="1">
    <location>
        <begin position="337"/>
        <end position="359"/>
    </location>
</feature>
<dbReference type="GO" id="GO:0005881">
    <property type="term" value="C:cytoplasmic microtubule"/>
    <property type="evidence" value="ECO:0007669"/>
    <property type="project" value="TreeGrafter"/>
</dbReference>
<dbReference type="Proteomes" id="UP001221898">
    <property type="component" value="Unassembled WGS sequence"/>
</dbReference>
<dbReference type="InterPro" id="IPR024395">
    <property type="entry name" value="CLASP_N_dom"/>
</dbReference>
<dbReference type="PANTHER" id="PTHR21567">
    <property type="entry name" value="CLASP"/>
    <property type="match status" value="1"/>
</dbReference>
<reference evidence="3" key="1">
    <citation type="journal article" date="2023" name="Science">
        <title>Genome structures resolve the early diversification of teleost fishes.</title>
        <authorList>
            <person name="Parey E."/>
            <person name="Louis A."/>
            <person name="Montfort J."/>
            <person name="Bouchez O."/>
            <person name="Roques C."/>
            <person name="Iampietro C."/>
            <person name="Lluch J."/>
            <person name="Castinel A."/>
            <person name="Donnadieu C."/>
            <person name="Desvignes T."/>
            <person name="Floi Bucao C."/>
            <person name="Jouanno E."/>
            <person name="Wen M."/>
            <person name="Mejri S."/>
            <person name="Dirks R."/>
            <person name="Jansen H."/>
            <person name="Henkel C."/>
            <person name="Chen W.J."/>
            <person name="Zahm M."/>
            <person name="Cabau C."/>
            <person name="Klopp C."/>
            <person name="Thompson A.W."/>
            <person name="Robinson-Rechavi M."/>
            <person name="Braasch I."/>
            <person name="Lecointre G."/>
            <person name="Bobe J."/>
            <person name="Postlethwait J.H."/>
            <person name="Berthelot C."/>
            <person name="Roest Crollius H."/>
            <person name="Guiguen Y."/>
        </authorList>
    </citation>
    <scope>NUCLEOTIDE SEQUENCE</scope>
    <source>
        <strain evidence="3">NC1722</strain>
    </source>
</reference>
<dbReference type="GO" id="GO:0005929">
    <property type="term" value="C:cilium"/>
    <property type="evidence" value="ECO:0007669"/>
    <property type="project" value="TreeGrafter"/>
</dbReference>
<comment type="caution">
    <text evidence="3">The sequence shown here is derived from an EMBL/GenBank/DDBJ whole genome shotgun (WGS) entry which is preliminary data.</text>
</comment>
<dbReference type="GO" id="GO:0000226">
    <property type="term" value="P:microtubule cytoskeleton organization"/>
    <property type="evidence" value="ECO:0007669"/>
    <property type="project" value="TreeGrafter"/>
</dbReference>
<feature type="compositionally biased region" description="Basic and acidic residues" evidence="1">
    <location>
        <begin position="160"/>
        <end position="169"/>
    </location>
</feature>
<feature type="compositionally biased region" description="Polar residues" evidence="1">
    <location>
        <begin position="337"/>
        <end position="348"/>
    </location>
</feature>
<protein>
    <recommendedName>
        <fullName evidence="2">CLASP N-terminal domain-containing protein</fullName>
    </recommendedName>
</protein>
<feature type="compositionally biased region" description="Polar residues" evidence="1">
    <location>
        <begin position="43"/>
        <end position="54"/>
    </location>
</feature>
<dbReference type="Gene3D" id="1.25.10.10">
    <property type="entry name" value="Leucine-rich Repeat Variant"/>
    <property type="match status" value="1"/>
</dbReference>
<feature type="region of interest" description="Disordered" evidence="1">
    <location>
        <begin position="128"/>
        <end position="169"/>
    </location>
</feature>
<gene>
    <name evidence="3" type="ORF">AAFF_G00075080</name>
</gene>
<proteinExistence type="predicted"/>
<dbReference type="EMBL" id="JAINUG010000146">
    <property type="protein sequence ID" value="KAJ8392383.1"/>
    <property type="molecule type" value="Genomic_DNA"/>
</dbReference>
<organism evidence="3 4">
    <name type="scientific">Aldrovandia affinis</name>
    <dbReference type="NCBI Taxonomy" id="143900"/>
    <lineage>
        <taxon>Eukaryota</taxon>
        <taxon>Metazoa</taxon>
        <taxon>Chordata</taxon>
        <taxon>Craniata</taxon>
        <taxon>Vertebrata</taxon>
        <taxon>Euteleostomi</taxon>
        <taxon>Actinopterygii</taxon>
        <taxon>Neopterygii</taxon>
        <taxon>Teleostei</taxon>
        <taxon>Notacanthiformes</taxon>
        <taxon>Halosauridae</taxon>
        <taxon>Aldrovandia</taxon>
    </lineage>
</organism>
<evidence type="ECO:0000256" key="1">
    <source>
        <dbReference type="SAM" id="MobiDB-lite"/>
    </source>
</evidence>
<name>A0AAD7WD58_9TELE</name>
<accession>A0AAD7WD58</accession>
<dbReference type="InterPro" id="IPR011989">
    <property type="entry name" value="ARM-like"/>
</dbReference>
<keyword evidence="4" id="KW-1185">Reference proteome</keyword>
<evidence type="ECO:0000259" key="2">
    <source>
        <dbReference type="Pfam" id="PF12348"/>
    </source>
</evidence>
<feature type="region of interest" description="Disordered" evidence="1">
    <location>
        <begin position="203"/>
        <end position="230"/>
    </location>
</feature>
<dbReference type="InterPro" id="IPR016024">
    <property type="entry name" value="ARM-type_fold"/>
</dbReference>
<dbReference type="GO" id="GO:0008017">
    <property type="term" value="F:microtubule binding"/>
    <property type="evidence" value="ECO:0007669"/>
    <property type="project" value="TreeGrafter"/>
</dbReference>
<feature type="domain" description="CLASP N-terminal" evidence="2">
    <location>
        <begin position="376"/>
        <end position="548"/>
    </location>
</feature>
<dbReference type="Pfam" id="PF12348">
    <property type="entry name" value="CLASP_N"/>
    <property type="match status" value="1"/>
</dbReference>
<feature type="region of interest" description="Disordered" evidence="1">
    <location>
        <begin position="271"/>
        <end position="321"/>
    </location>
</feature>
<evidence type="ECO:0000313" key="4">
    <source>
        <dbReference type="Proteomes" id="UP001221898"/>
    </source>
</evidence>
<dbReference type="PANTHER" id="PTHR21567:SF87">
    <property type="entry name" value="CRESCERIN-LIKE PROTEIN CHE-12"/>
    <property type="match status" value="1"/>
</dbReference>
<sequence length="568" mass="64168">MEYQGLKRQFDKLQGENTRMKVMIRQLRTENKHLQTRSRKNTTSRLGCNVQKPQQGEPGPGTLQQMPDAFRIQLVEKERKMAAVRMPLRPTGRNLAPLLGPRKTRAAMNWAHPLEAIVVKKLHRSVGGEAKEACQQQQQHNRQHHHRLLPSSQPTANPESGRRGDGARANEDAAWSMDSFGDNMRNFCKDLLLKAKARVAREKRSAELSETAHYEGPGRFDERSGSRDALRNPGCPTFTNWTRPLPACRPPPSSHRNSRLPRLRRIQALGGSGSAPQLCHLGNLPPSGEHRNERSAARRNRTRSISTTQNSSIPEIPPAAEPRTVLPLVRTCIPWSQSSDKLSQGPHRQNNRDQEQQRPLAQPQLGLDQSFQLLSSDNWEKKIEGLTLFRRLAQWHSDVLMTRLHDVCMATIQEVHNLRSLVSRVAVATLGDLYRHLQRAMDTELDWTATALIHKAGEPATFIRQEVDDALGSMLRGCTHARILRVLINRGCVRHHNVAVRECTSRHLVALVGSMGAARLLRCKKNVRDKFLRVVSRMPQDASQEVRRCGLQIMGVLGAHQEFQSFVP</sequence>
<dbReference type="SUPFAM" id="SSF48371">
    <property type="entry name" value="ARM repeat"/>
    <property type="match status" value="1"/>
</dbReference>
<feature type="compositionally biased region" description="Polar residues" evidence="1">
    <location>
        <begin position="303"/>
        <end position="313"/>
    </location>
</feature>
<evidence type="ECO:0000313" key="3">
    <source>
        <dbReference type="EMBL" id="KAJ8392383.1"/>
    </source>
</evidence>
<dbReference type="AlphaFoldDB" id="A0AAD7WD58"/>